<dbReference type="GO" id="GO:0004519">
    <property type="term" value="F:endonuclease activity"/>
    <property type="evidence" value="ECO:0007669"/>
    <property type="project" value="UniProtKB-KW"/>
</dbReference>
<keyword evidence="1" id="KW-0540">Nuclease</keyword>
<reference evidence="7" key="1">
    <citation type="submission" date="2016-11" db="EMBL/GenBank/DDBJ databases">
        <authorList>
            <person name="Varghese N."/>
            <person name="Submissions S."/>
        </authorList>
    </citation>
    <scope>NUCLEOTIDE SEQUENCE [LARGE SCALE GENOMIC DNA]</scope>
    <source>
        <strain evidence="7">DSM 26884</strain>
    </source>
</reference>
<evidence type="ECO:0000256" key="4">
    <source>
        <dbReference type="ARBA" id="ARBA00040194"/>
    </source>
</evidence>
<evidence type="ECO:0000259" key="5">
    <source>
        <dbReference type="Pfam" id="PF01844"/>
    </source>
</evidence>
<organism evidence="6 7">
    <name type="scientific">Bacteroides stercorirosoris</name>
    <dbReference type="NCBI Taxonomy" id="871324"/>
    <lineage>
        <taxon>Bacteria</taxon>
        <taxon>Pseudomonadati</taxon>
        <taxon>Bacteroidota</taxon>
        <taxon>Bacteroidia</taxon>
        <taxon>Bacteroidales</taxon>
        <taxon>Bacteroidaceae</taxon>
        <taxon>Bacteroides</taxon>
    </lineage>
</organism>
<name>A0A1M6ERE2_9BACE</name>
<dbReference type="Gene3D" id="1.10.30.50">
    <property type="match status" value="1"/>
</dbReference>
<dbReference type="InterPro" id="IPR002711">
    <property type="entry name" value="HNH"/>
</dbReference>
<dbReference type="GeneID" id="92711991"/>
<evidence type="ECO:0000313" key="7">
    <source>
        <dbReference type="Proteomes" id="UP000184192"/>
    </source>
</evidence>
<evidence type="ECO:0000256" key="2">
    <source>
        <dbReference type="ARBA" id="ARBA00022801"/>
    </source>
</evidence>
<dbReference type="CDD" id="cd00085">
    <property type="entry name" value="HNHc"/>
    <property type="match status" value="1"/>
</dbReference>
<dbReference type="AlphaFoldDB" id="A0A1M6ERE2"/>
<dbReference type="Pfam" id="PF01844">
    <property type="entry name" value="HNH"/>
    <property type="match status" value="1"/>
</dbReference>
<keyword evidence="2" id="KW-0378">Hydrolase</keyword>
<dbReference type="GO" id="GO:0008270">
    <property type="term" value="F:zinc ion binding"/>
    <property type="evidence" value="ECO:0007669"/>
    <property type="project" value="InterPro"/>
</dbReference>
<dbReference type="Proteomes" id="UP000184192">
    <property type="component" value="Unassembled WGS sequence"/>
</dbReference>
<accession>A0A1M6ERE2</accession>
<proteinExistence type="inferred from homology"/>
<dbReference type="RefSeq" id="WP_025833598.1">
    <property type="nucleotide sequence ID" value="NZ_FQZN01000010.1"/>
</dbReference>
<evidence type="ECO:0000256" key="3">
    <source>
        <dbReference type="ARBA" id="ARBA00038412"/>
    </source>
</evidence>
<dbReference type="EMBL" id="FQZN01000010">
    <property type="protein sequence ID" value="SHI88018.1"/>
    <property type="molecule type" value="Genomic_DNA"/>
</dbReference>
<dbReference type="PANTHER" id="PTHR41286:SF1">
    <property type="entry name" value="HNH NUCLEASE YAJD-RELATED"/>
    <property type="match status" value="1"/>
</dbReference>
<comment type="similarity">
    <text evidence="3">Belongs to the HNH nuclease family.</text>
</comment>
<dbReference type="InterPro" id="IPR003615">
    <property type="entry name" value="HNH_nuc"/>
</dbReference>
<keyword evidence="7" id="KW-1185">Reference proteome</keyword>
<protein>
    <recommendedName>
        <fullName evidence="4">Putative HNH nuclease YajD</fullName>
    </recommendedName>
</protein>
<feature type="domain" description="HNH" evidence="5">
    <location>
        <begin position="30"/>
        <end position="83"/>
    </location>
</feature>
<sequence>MSRNPIYIKLINSARWKKLRVQKLKANSVCEECAKRDVSTLATEVHHITPVESVAGVAMMERLMFNWMNLQSLCHMCHSEIHKSAFSHSKEAIQANNKRGAKRFIDRYL</sequence>
<evidence type="ECO:0000313" key="6">
    <source>
        <dbReference type="EMBL" id="SHI88018.1"/>
    </source>
</evidence>
<keyword evidence="6" id="KW-0255">Endonuclease</keyword>
<dbReference type="GO" id="GO:0003676">
    <property type="term" value="F:nucleic acid binding"/>
    <property type="evidence" value="ECO:0007669"/>
    <property type="project" value="InterPro"/>
</dbReference>
<dbReference type="PANTHER" id="PTHR41286">
    <property type="entry name" value="HNH NUCLEASE YAJD-RELATED"/>
    <property type="match status" value="1"/>
</dbReference>
<evidence type="ECO:0000256" key="1">
    <source>
        <dbReference type="ARBA" id="ARBA00022722"/>
    </source>
</evidence>
<dbReference type="GO" id="GO:0005829">
    <property type="term" value="C:cytosol"/>
    <property type="evidence" value="ECO:0007669"/>
    <property type="project" value="TreeGrafter"/>
</dbReference>
<gene>
    <name evidence="6" type="ORF">SAMN05444350_11026</name>
</gene>
<dbReference type="GO" id="GO:0016787">
    <property type="term" value="F:hydrolase activity"/>
    <property type="evidence" value="ECO:0007669"/>
    <property type="project" value="UniProtKB-KW"/>
</dbReference>